<dbReference type="GO" id="GO:0005524">
    <property type="term" value="F:ATP binding"/>
    <property type="evidence" value="ECO:0007669"/>
    <property type="project" value="UniProtKB-KW"/>
</dbReference>
<dbReference type="GO" id="GO:0016887">
    <property type="term" value="F:ATP hydrolysis activity"/>
    <property type="evidence" value="ECO:0007669"/>
    <property type="project" value="InterPro"/>
</dbReference>
<dbReference type="GO" id="GO:0009376">
    <property type="term" value="C:HslUV protease complex"/>
    <property type="evidence" value="ECO:0007669"/>
    <property type="project" value="InterPro"/>
</dbReference>
<keyword evidence="7" id="KW-0378">Hydrolase</keyword>
<dbReference type="Pfam" id="PF07724">
    <property type="entry name" value="AAA_2"/>
    <property type="match status" value="1"/>
</dbReference>
<dbReference type="Proteomes" id="UP000321934">
    <property type="component" value="Chromosome"/>
</dbReference>
<dbReference type="InterPro" id="IPR004491">
    <property type="entry name" value="HslU"/>
</dbReference>
<keyword evidence="4" id="KW-0143">Chaperone</keyword>
<evidence type="ECO:0000256" key="1">
    <source>
        <dbReference type="ARBA" id="ARBA00009771"/>
    </source>
</evidence>
<dbReference type="InterPro" id="IPR003593">
    <property type="entry name" value="AAA+_ATPase"/>
</dbReference>
<evidence type="ECO:0000313" key="7">
    <source>
        <dbReference type="EMBL" id="QED23169.1"/>
    </source>
</evidence>
<dbReference type="OrthoDB" id="9804062at2"/>
<dbReference type="Gene3D" id="3.40.50.300">
    <property type="entry name" value="P-loop containing nucleotide triphosphate hydrolases"/>
    <property type="match status" value="2"/>
</dbReference>
<dbReference type="SMART" id="SM01086">
    <property type="entry name" value="ClpB_D2-small"/>
    <property type="match status" value="1"/>
</dbReference>
<name>A0A5B8XCS0_9RICK</name>
<proteinExistence type="inferred from homology"/>
<dbReference type="PANTHER" id="PTHR48102:SF3">
    <property type="entry name" value="ATP-DEPENDENT PROTEASE ATPASE SUBUNIT HSLU"/>
    <property type="match status" value="1"/>
</dbReference>
<evidence type="ECO:0000256" key="4">
    <source>
        <dbReference type="ARBA" id="ARBA00023186"/>
    </source>
</evidence>
<dbReference type="NCBIfam" id="NF003544">
    <property type="entry name" value="PRK05201.1"/>
    <property type="match status" value="1"/>
</dbReference>
<evidence type="ECO:0000256" key="3">
    <source>
        <dbReference type="ARBA" id="ARBA00022840"/>
    </source>
</evidence>
<dbReference type="GO" id="GO:0008233">
    <property type="term" value="F:peptidase activity"/>
    <property type="evidence" value="ECO:0007669"/>
    <property type="project" value="UniProtKB-KW"/>
</dbReference>
<dbReference type="Pfam" id="PF00004">
    <property type="entry name" value="AAA"/>
    <property type="match status" value="1"/>
</dbReference>
<dbReference type="InterPro" id="IPR003959">
    <property type="entry name" value="ATPase_AAA_core"/>
</dbReference>
<organism evidence="7 8">
    <name type="scientific">Candidatus Deianiraea vastatrix</name>
    <dbReference type="NCBI Taxonomy" id="2163644"/>
    <lineage>
        <taxon>Bacteria</taxon>
        <taxon>Pseudomonadati</taxon>
        <taxon>Pseudomonadota</taxon>
        <taxon>Alphaproteobacteria</taxon>
        <taxon>Rickettsiales</taxon>
        <taxon>Candidatus Deianiraeaceae</taxon>
        <taxon>Candidatus Deianiraea</taxon>
    </lineage>
</organism>
<dbReference type="EMBL" id="CP029077">
    <property type="protein sequence ID" value="QED23169.1"/>
    <property type="molecule type" value="Genomic_DNA"/>
</dbReference>
<evidence type="ECO:0000259" key="6">
    <source>
        <dbReference type="SMART" id="SM01086"/>
    </source>
</evidence>
<dbReference type="InterPro" id="IPR019489">
    <property type="entry name" value="Clp_ATPase_C"/>
</dbReference>
<dbReference type="Gene3D" id="1.10.8.60">
    <property type="match status" value="1"/>
</dbReference>
<dbReference type="GO" id="GO:0051603">
    <property type="term" value="P:proteolysis involved in protein catabolic process"/>
    <property type="evidence" value="ECO:0007669"/>
    <property type="project" value="TreeGrafter"/>
</dbReference>
<reference evidence="7 8" key="1">
    <citation type="journal article" date="2019" name="ISME J.">
        <title>Deianiraea, an extracellular bacterium associated with the ciliate Paramecium, suggests an alternative scenario for the evolution of Rickettsiales.</title>
        <authorList>
            <person name="Castelli M."/>
            <person name="Sabaneyeva E."/>
            <person name="Lanzoni O."/>
            <person name="Lebedeva N."/>
            <person name="Floriano A.M."/>
            <person name="Gaiarsa S."/>
            <person name="Benken K."/>
            <person name="Modeo L."/>
            <person name="Bandi C."/>
            <person name="Potekhin A."/>
            <person name="Sassera D."/>
            <person name="Petroni G."/>
        </authorList>
    </citation>
    <scope>NUCLEOTIDE SEQUENCE [LARGE SCALE GENOMIC DNA]</scope>
    <source>
        <strain evidence="7">CyL4-1</strain>
    </source>
</reference>
<dbReference type="SUPFAM" id="SSF52540">
    <property type="entry name" value="P-loop containing nucleoside triphosphate hydrolases"/>
    <property type="match status" value="1"/>
</dbReference>
<evidence type="ECO:0000259" key="5">
    <source>
        <dbReference type="SMART" id="SM00382"/>
    </source>
</evidence>
<evidence type="ECO:0000313" key="8">
    <source>
        <dbReference type="Proteomes" id="UP000321934"/>
    </source>
</evidence>
<sequence>MELSPKQIFDELNQYIVGQDVAKKTIAIALRNRHRRLSIKDEALQDDIIPKNVLMIGPTGVGKTEIVRRASQICNFPFIKVEATRFTEVGYVGKDVESIIRDLLEQNIIKYRTEEKKKYTKQAKKEAQNIVFDKLLATEISHSETDSKEMRKKFDNGEFNKIKIKIDVKEETLDQSSSFEMPGMPGGIQMGIISIGEILGVSKDKYKKVEKTVEEAIKILTEEKLDEMIDSKDFAKMAVKDVQNNGVVFIDEIDKLISSDAASSRGEVSREGVQRDLLPIVEGTTVSTKHGYVDTRHILFIGCGAFYSNKPSDLLPELQGRFPVRAKLKNLNAEDFFKILSSTKNNLLSQYRELLLIDGVDVQFEESGIREIANIADTLNVENENLGARRLYTVVEKMLEELSFEYPKDKSKTVKKVKIDAEYVKKALTEITKDKIEYKKFIL</sequence>
<gene>
    <name evidence="7" type="ORF">Deia_00365</name>
</gene>
<keyword evidence="8" id="KW-1185">Reference proteome</keyword>
<dbReference type="AlphaFoldDB" id="A0A5B8XCS0"/>
<feature type="domain" description="Clp ATPase C-terminal" evidence="6">
    <location>
        <begin position="331"/>
        <end position="428"/>
    </location>
</feature>
<dbReference type="SMART" id="SM00382">
    <property type="entry name" value="AAA"/>
    <property type="match status" value="1"/>
</dbReference>
<accession>A0A5B8XCS0</accession>
<keyword evidence="7" id="KW-0645">Protease</keyword>
<dbReference type="InterPro" id="IPR050052">
    <property type="entry name" value="ATP-dep_Clp_protease_ClpX"/>
</dbReference>
<protein>
    <submittedName>
        <fullName evidence="7">ATP-dependent protease ATPase subunit HslU</fullName>
    </submittedName>
</protein>
<dbReference type="RefSeq" id="WP_146820459.1">
    <property type="nucleotide sequence ID" value="NZ_CP029077.1"/>
</dbReference>
<feature type="domain" description="AAA+ ATPase" evidence="5">
    <location>
        <begin position="49"/>
        <end position="370"/>
    </location>
</feature>
<evidence type="ECO:0000256" key="2">
    <source>
        <dbReference type="ARBA" id="ARBA00022741"/>
    </source>
</evidence>
<comment type="similarity">
    <text evidence="1">Belongs to the ClpX chaperone family. HslU subfamily.</text>
</comment>
<keyword evidence="3" id="KW-0067">ATP-binding</keyword>
<keyword evidence="2" id="KW-0547">Nucleotide-binding</keyword>
<dbReference type="PANTHER" id="PTHR48102">
    <property type="entry name" value="ATP-DEPENDENT CLP PROTEASE ATP-BINDING SUBUNIT CLPX-LIKE, MITOCHONDRIAL-RELATED"/>
    <property type="match status" value="1"/>
</dbReference>
<dbReference type="NCBIfam" id="TIGR00390">
    <property type="entry name" value="hslU"/>
    <property type="match status" value="1"/>
</dbReference>
<dbReference type="InterPro" id="IPR027417">
    <property type="entry name" value="P-loop_NTPase"/>
</dbReference>